<dbReference type="PANTHER" id="PTHR35762">
    <property type="entry name" value="TRANSMEMBRANE PROTEIN"/>
    <property type="match status" value="1"/>
</dbReference>
<dbReference type="EMBL" id="JACEFO010002453">
    <property type="protein sequence ID" value="KAF8659766.1"/>
    <property type="molecule type" value="Genomic_DNA"/>
</dbReference>
<dbReference type="Proteomes" id="UP000636709">
    <property type="component" value="Unassembled WGS sequence"/>
</dbReference>
<organism evidence="3 4">
    <name type="scientific">Digitaria exilis</name>
    <dbReference type="NCBI Taxonomy" id="1010633"/>
    <lineage>
        <taxon>Eukaryota</taxon>
        <taxon>Viridiplantae</taxon>
        <taxon>Streptophyta</taxon>
        <taxon>Embryophyta</taxon>
        <taxon>Tracheophyta</taxon>
        <taxon>Spermatophyta</taxon>
        <taxon>Magnoliopsida</taxon>
        <taxon>Liliopsida</taxon>
        <taxon>Poales</taxon>
        <taxon>Poaceae</taxon>
        <taxon>PACMAD clade</taxon>
        <taxon>Panicoideae</taxon>
        <taxon>Panicodae</taxon>
        <taxon>Paniceae</taxon>
        <taxon>Anthephorinae</taxon>
        <taxon>Digitaria</taxon>
    </lineage>
</organism>
<feature type="transmembrane region" description="Helical" evidence="1">
    <location>
        <begin position="31"/>
        <end position="53"/>
    </location>
</feature>
<dbReference type="InterPro" id="IPR025520">
    <property type="entry name" value="DUF4408"/>
</dbReference>
<dbReference type="OrthoDB" id="781735at2759"/>
<dbReference type="PANTHER" id="PTHR35762:SF8">
    <property type="entry name" value="EXPRESSED PROTEIN"/>
    <property type="match status" value="1"/>
</dbReference>
<evidence type="ECO:0000256" key="1">
    <source>
        <dbReference type="SAM" id="Phobius"/>
    </source>
</evidence>
<evidence type="ECO:0000313" key="3">
    <source>
        <dbReference type="EMBL" id="KAF8659766.1"/>
    </source>
</evidence>
<gene>
    <name evidence="3" type="ORF">HU200_058228</name>
</gene>
<evidence type="ECO:0000259" key="2">
    <source>
        <dbReference type="Pfam" id="PF14364"/>
    </source>
</evidence>
<accession>A0A835E493</accession>
<dbReference type="Pfam" id="PF14364">
    <property type="entry name" value="DUF4408"/>
    <property type="match status" value="1"/>
</dbReference>
<sequence length="170" mass="18898">MFHDPRHGFLKLYECHSCCPNPPIIESLPSVVSAVFTPKYLFVFSNIIIVFLVRESKLSRRSSGTLIVGNNTAASDDNVVHDSQKLEEVMVTEVLLPPIPKGSNQGLERSMVMEVEEEQDAALENEVVKMEEATHSVVHQIYEVGQEVDGNRGARLVFGEEMTAGLVKED</sequence>
<keyword evidence="1" id="KW-1133">Transmembrane helix</keyword>
<proteinExistence type="predicted"/>
<comment type="caution">
    <text evidence="3">The sequence shown here is derived from an EMBL/GenBank/DDBJ whole genome shotgun (WGS) entry which is preliminary data.</text>
</comment>
<feature type="domain" description="DUF4408" evidence="2">
    <location>
        <begin position="30"/>
        <end position="58"/>
    </location>
</feature>
<name>A0A835E493_9POAL</name>
<dbReference type="AlphaFoldDB" id="A0A835E493"/>
<reference evidence="3" key="1">
    <citation type="submission" date="2020-07" db="EMBL/GenBank/DDBJ databases">
        <title>Genome sequence and genetic diversity analysis of an under-domesticated orphan crop, white fonio (Digitaria exilis).</title>
        <authorList>
            <person name="Bennetzen J.L."/>
            <person name="Chen S."/>
            <person name="Ma X."/>
            <person name="Wang X."/>
            <person name="Yssel A.E.J."/>
            <person name="Chaluvadi S.R."/>
            <person name="Johnson M."/>
            <person name="Gangashetty P."/>
            <person name="Hamidou F."/>
            <person name="Sanogo M.D."/>
            <person name="Zwaenepoel A."/>
            <person name="Wallace J."/>
            <person name="Van De Peer Y."/>
            <person name="Van Deynze A."/>
        </authorList>
    </citation>
    <scope>NUCLEOTIDE SEQUENCE</scope>
    <source>
        <tissue evidence="3">Leaves</tissue>
    </source>
</reference>
<evidence type="ECO:0000313" key="4">
    <source>
        <dbReference type="Proteomes" id="UP000636709"/>
    </source>
</evidence>
<keyword evidence="1" id="KW-0812">Transmembrane</keyword>
<protein>
    <recommendedName>
        <fullName evidence="2">DUF4408 domain-containing protein</fullName>
    </recommendedName>
</protein>
<keyword evidence="1" id="KW-0472">Membrane</keyword>
<keyword evidence="4" id="KW-1185">Reference proteome</keyword>